<name>A0A453MTI6_AEGTS</name>
<dbReference type="Proteomes" id="UP000015105">
    <property type="component" value="Chromosome 6D"/>
</dbReference>
<dbReference type="SUPFAM" id="SSF57196">
    <property type="entry name" value="EGF/Laminin"/>
    <property type="match status" value="1"/>
</dbReference>
<protein>
    <recommendedName>
        <fullName evidence="3">EGF-like calcium-binding domain-containing protein</fullName>
    </recommendedName>
</protein>
<dbReference type="SMART" id="SM00179">
    <property type="entry name" value="EGF_CA"/>
    <property type="match status" value="1"/>
</dbReference>
<evidence type="ECO:0000313" key="5">
    <source>
        <dbReference type="Proteomes" id="UP000015105"/>
    </source>
</evidence>
<dbReference type="AlphaFoldDB" id="A0A453MTI6"/>
<reference evidence="4" key="4">
    <citation type="submission" date="2019-03" db="UniProtKB">
        <authorList>
            <consortium name="EnsemblPlants"/>
        </authorList>
    </citation>
    <scope>IDENTIFICATION</scope>
</reference>
<proteinExistence type="predicted"/>
<dbReference type="Gramene" id="AET6Gv20067300.8">
    <property type="protein sequence ID" value="AET6Gv20067300.8"/>
    <property type="gene ID" value="AET6Gv20067300"/>
</dbReference>
<dbReference type="Gene3D" id="2.10.25.10">
    <property type="entry name" value="Laminin"/>
    <property type="match status" value="1"/>
</dbReference>
<dbReference type="FunFam" id="2.10.25.10:FF:000892">
    <property type="entry name" value="Putative wall-associated kinase"/>
    <property type="match status" value="1"/>
</dbReference>
<keyword evidence="2" id="KW-1015">Disulfide bond</keyword>
<keyword evidence="5" id="KW-1185">Reference proteome</keyword>
<dbReference type="Pfam" id="PF07645">
    <property type="entry name" value="EGF_CA"/>
    <property type="match status" value="1"/>
</dbReference>
<organism evidence="4 5">
    <name type="scientific">Aegilops tauschii subsp. strangulata</name>
    <name type="common">Goatgrass</name>
    <dbReference type="NCBI Taxonomy" id="200361"/>
    <lineage>
        <taxon>Eukaryota</taxon>
        <taxon>Viridiplantae</taxon>
        <taxon>Streptophyta</taxon>
        <taxon>Embryophyta</taxon>
        <taxon>Tracheophyta</taxon>
        <taxon>Spermatophyta</taxon>
        <taxon>Magnoliopsida</taxon>
        <taxon>Liliopsida</taxon>
        <taxon>Poales</taxon>
        <taxon>Poaceae</taxon>
        <taxon>BOP clade</taxon>
        <taxon>Pooideae</taxon>
        <taxon>Triticodae</taxon>
        <taxon>Triticeae</taxon>
        <taxon>Triticinae</taxon>
        <taxon>Aegilops</taxon>
    </lineage>
</organism>
<evidence type="ECO:0000256" key="1">
    <source>
        <dbReference type="ARBA" id="ARBA00022536"/>
    </source>
</evidence>
<reference evidence="4" key="5">
    <citation type="journal article" date="2021" name="G3 (Bethesda)">
        <title>Aegilops tauschii genome assembly Aet v5.0 features greater sequence contiguity and improved annotation.</title>
        <authorList>
            <person name="Wang L."/>
            <person name="Zhu T."/>
            <person name="Rodriguez J.C."/>
            <person name="Deal K.R."/>
            <person name="Dubcovsky J."/>
            <person name="McGuire P.E."/>
            <person name="Lux T."/>
            <person name="Spannagl M."/>
            <person name="Mayer K.F.X."/>
            <person name="Baldrich P."/>
            <person name="Meyers B.C."/>
            <person name="Huo N."/>
            <person name="Gu Y.Q."/>
            <person name="Zhou H."/>
            <person name="Devos K.M."/>
            <person name="Bennetzen J.L."/>
            <person name="Unver T."/>
            <person name="Budak H."/>
            <person name="Gulick P.J."/>
            <person name="Galiba G."/>
            <person name="Kalapos B."/>
            <person name="Nelson D.R."/>
            <person name="Li P."/>
            <person name="You F.M."/>
            <person name="Luo M.C."/>
            <person name="Dvorak J."/>
        </authorList>
    </citation>
    <scope>NUCLEOTIDE SEQUENCE [LARGE SCALE GENOMIC DNA]</scope>
    <source>
        <strain evidence="4">cv. AL8/78</strain>
    </source>
</reference>
<feature type="domain" description="EGF-like calcium-binding" evidence="3">
    <location>
        <begin position="4"/>
        <end position="46"/>
    </location>
</feature>
<accession>A0A453MTI6</accession>
<dbReference type="EnsemblPlants" id="AET6Gv20067300.8">
    <property type="protein sequence ID" value="AET6Gv20067300.8"/>
    <property type="gene ID" value="AET6Gv20067300"/>
</dbReference>
<keyword evidence="1" id="KW-0245">EGF-like domain</keyword>
<reference evidence="4" key="3">
    <citation type="journal article" date="2017" name="Nature">
        <title>Genome sequence of the progenitor of the wheat D genome Aegilops tauschii.</title>
        <authorList>
            <person name="Luo M.C."/>
            <person name="Gu Y.Q."/>
            <person name="Puiu D."/>
            <person name="Wang H."/>
            <person name="Twardziok S.O."/>
            <person name="Deal K.R."/>
            <person name="Huo N."/>
            <person name="Zhu T."/>
            <person name="Wang L."/>
            <person name="Wang Y."/>
            <person name="McGuire P.E."/>
            <person name="Liu S."/>
            <person name="Long H."/>
            <person name="Ramasamy R.K."/>
            <person name="Rodriguez J.C."/>
            <person name="Van S.L."/>
            <person name="Yuan L."/>
            <person name="Wang Z."/>
            <person name="Xia Z."/>
            <person name="Xiao L."/>
            <person name="Anderson O.D."/>
            <person name="Ouyang S."/>
            <person name="Liang Y."/>
            <person name="Zimin A.V."/>
            <person name="Pertea G."/>
            <person name="Qi P."/>
            <person name="Bennetzen J.L."/>
            <person name="Dai X."/>
            <person name="Dawson M.W."/>
            <person name="Muller H.G."/>
            <person name="Kugler K."/>
            <person name="Rivarola-Duarte L."/>
            <person name="Spannagl M."/>
            <person name="Mayer K.F.X."/>
            <person name="Lu F.H."/>
            <person name="Bevan M.W."/>
            <person name="Leroy P."/>
            <person name="Li P."/>
            <person name="You F.M."/>
            <person name="Sun Q."/>
            <person name="Liu Z."/>
            <person name="Lyons E."/>
            <person name="Wicker T."/>
            <person name="Salzberg S.L."/>
            <person name="Devos K.M."/>
            <person name="Dvorak J."/>
        </authorList>
    </citation>
    <scope>NUCLEOTIDE SEQUENCE [LARGE SCALE GENOMIC DNA]</scope>
    <source>
        <strain evidence="4">cv. AL8/78</strain>
    </source>
</reference>
<dbReference type="InterPro" id="IPR049883">
    <property type="entry name" value="NOTCH1_EGF-like"/>
</dbReference>
<evidence type="ECO:0000256" key="2">
    <source>
        <dbReference type="ARBA" id="ARBA00023157"/>
    </source>
</evidence>
<dbReference type="InterPro" id="IPR001881">
    <property type="entry name" value="EGF-like_Ca-bd_dom"/>
</dbReference>
<sequence length="51" mass="5678">MCADINECNFPDQYPCHGICSNIIGDYDCSCKSATQSADPKRKTCVFKNQN</sequence>
<evidence type="ECO:0000313" key="4">
    <source>
        <dbReference type="EnsemblPlants" id="AET6Gv20067300.8"/>
    </source>
</evidence>
<dbReference type="GO" id="GO:0005509">
    <property type="term" value="F:calcium ion binding"/>
    <property type="evidence" value="ECO:0007669"/>
    <property type="project" value="InterPro"/>
</dbReference>
<dbReference type="InterPro" id="IPR018097">
    <property type="entry name" value="EGF_Ca-bd_CS"/>
</dbReference>
<dbReference type="PROSITE" id="PS01187">
    <property type="entry name" value="EGF_CA"/>
    <property type="match status" value="1"/>
</dbReference>
<reference evidence="5" key="2">
    <citation type="journal article" date="2017" name="Nat. Plants">
        <title>The Aegilops tauschii genome reveals multiple impacts of transposons.</title>
        <authorList>
            <person name="Zhao G."/>
            <person name="Zou C."/>
            <person name="Li K."/>
            <person name="Wang K."/>
            <person name="Li T."/>
            <person name="Gao L."/>
            <person name="Zhang X."/>
            <person name="Wang H."/>
            <person name="Yang Z."/>
            <person name="Liu X."/>
            <person name="Jiang W."/>
            <person name="Mao L."/>
            <person name="Kong X."/>
            <person name="Jiao Y."/>
            <person name="Jia J."/>
        </authorList>
    </citation>
    <scope>NUCLEOTIDE SEQUENCE [LARGE SCALE GENOMIC DNA]</scope>
    <source>
        <strain evidence="5">cv. AL8/78</strain>
    </source>
</reference>
<evidence type="ECO:0000259" key="3">
    <source>
        <dbReference type="SMART" id="SM00179"/>
    </source>
</evidence>
<reference evidence="5" key="1">
    <citation type="journal article" date="2014" name="Science">
        <title>Ancient hybridizations among the ancestral genomes of bread wheat.</title>
        <authorList>
            <consortium name="International Wheat Genome Sequencing Consortium,"/>
            <person name="Marcussen T."/>
            <person name="Sandve S.R."/>
            <person name="Heier L."/>
            <person name="Spannagl M."/>
            <person name="Pfeifer M."/>
            <person name="Jakobsen K.S."/>
            <person name="Wulff B.B."/>
            <person name="Steuernagel B."/>
            <person name="Mayer K.F."/>
            <person name="Olsen O.A."/>
        </authorList>
    </citation>
    <scope>NUCLEOTIDE SEQUENCE [LARGE SCALE GENOMIC DNA]</scope>
    <source>
        <strain evidence="5">cv. AL8/78</strain>
    </source>
</reference>